<sequence length="559" mass="67384">MDNNFIEINLNNSTQEPSCITFENWVDQLQNPDFRRDLNQCKNDIEKIALFPIVGYGLKVKFLNTPDFSVKVISISQVEKIIDLSTIELGMQLYTRDRPNCILPLLKKQEKNDELLNCELFKKKMSFLITKNHQLYNEDAYIFLIQSTLKYLIKYNNNQLWQQEMAQEIFEVCEQVYMKQNKKYTDSIYNEAFKNSKFQLLNVFCLFKDKKIEPEVIYKEFISPKLQNIDKIQLNDEGQNGLGNFFDTLNFNNIIQDFDDINGCIQGYLEENNYFYLRLYHGKFVSSLIQYFVPIQQFKEQFKKEIHEKQKNLIKNFAQSAIYKFLFNNLFINYQEEKKKKLFSQLNQIIEKDDYYSFLQSQSKYEDLTLYYNLNKFLSNQDTYQNGLIQFINYTVQQLLKKISIYELRKKQFESCEQLRESREILERKEIIEQFMQMFGINKEQEEVINSILDTTTEICWLNYQSLKTNWKNEKEIVSYLNMIKCFPQSQNLKFHFNLHLKYLNDITQFCFKIKLQSQQFRYFNQFEEQQLNSTLPRNPIKAQLFLKIFQTSKNLIRV</sequence>
<dbReference type="EMBL" id="CAJJDP010000004">
    <property type="protein sequence ID" value="CAD8134333.1"/>
    <property type="molecule type" value="Genomic_DNA"/>
</dbReference>
<dbReference type="AlphaFoldDB" id="A0A8S1S3W7"/>
<dbReference type="OrthoDB" id="305058at2759"/>
<reference evidence="1" key="1">
    <citation type="submission" date="2021-01" db="EMBL/GenBank/DDBJ databases">
        <authorList>
            <consortium name="Genoscope - CEA"/>
            <person name="William W."/>
        </authorList>
    </citation>
    <scope>NUCLEOTIDE SEQUENCE</scope>
</reference>
<keyword evidence="2" id="KW-1185">Reference proteome</keyword>
<gene>
    <name evidence="1" type="ORF">POCTA_138.1.T0050378</name>
</gene>
<proteinExistence type="predicted"/>
<dbReference type="Proteomes" id="UP000683925">
    <property type="component" value="Unassembled WGS sequence"/>
</dbReference>
<comment type="caution">
    <text evidence="1">The sequence shown here is derived from an EMBL/GenBank/DDBJ whole genome shotgun (WGS) entry which is preliminary data.</text>
</comment>
<accession>A0A8S1S3W7</accession>
<evidence type="ECO:0000313" key="2">
    <source>
        <dbReference type="Proteomes" id="UP000683925"/>
    </source>
</evidence>
<name>A0A8S1S3W7_PAROT</name>
<evidence type="ECO:0000313" key="1">
    <source>
        <dbReference type="EMBL" id="CAD8134333.1"/>
    </source>
</evidence>
<organism evidence="1 2">
    <name type="scientific">Paramecium octaurelia</name>
    <dbReference type="NCBI Taxonomy" id="43137"/>
    <lineage>
        <taxon>Eukaryota</taxon>
        <taxon>Sar</taxon>
        <taxon>Alveolata</taxon>
        <taxon>Ciliophora</taxon>
        <taxon>Intramacronucleata</taxon>
        <taxon>Oligohymenophorea</taxon>
        <taxon>Peniculida</taxon>
        <taxon>Parameciidae</taxon>
        <taxon>Paramecium</taxon>
    </lineage>
</organism>
<dbReference type="OMA" id="FEVCEQV"/>
<protein>
    <submittedName>
        <fullName evidence="1">Uncharacterized protein</fullName>
    </submittedName>
</protein>